<protein>
    <submittedName>
        <fullName evidence="2">Uncharacterized protein</fullName>
    </submittedName>
</protein>
<evidence type="ECO:0000256" key="1">
    <source>
        <dbReference type="SAM" id="MobiDB-lite"/>
    </source>
</evidence>
<proteinExistence type="predicted"/>
<organism evidence="2 3">
    <name type="scientific">Pipistrellus nathusii</name>
    <name type="common">Nathusius' pipistrelle</name>
    <dbReference type="NCBI Taxonomy" id="59473"/>
    <lineage>
        <taxon>Eukaryota</taxon>
        <taxon>Metazoa</taxon>
        <taxon>Chordata</taxon>
        <taxon>Craniata</taxon>
        <taxon>Vertebrata</taxon>
        <taxon>Euteleostomi</taxon>
        <taxon>Mammalia</taxon>
        <taxon>Eutheria</taxon>
        <taxon>Laurasiatheria</taxon>
        <taxon>Chiroptera</taxon>
        <taxon>Yangochiroptera</taxon>
        <taxon>Vespertilionidae</taxon>
        <taxon>Pipistrellus</taxon>
    </lineage>
</organism>
<sequence>MTGWVRRLLCSRLGIEWDTKGCHEVPGFSPGLPGCRWEDGAVRGALNGGGPHSPPPAYPLQGHSSLRKLALDLELLIIVQNHQEPHEAGHSSSLSQSGRCRPEVGSRAALG</sequence>
<keyword evidence="3" id="KW-1185">Reference proteome</keyword>
<dbReference type="Proteomes" id="UP001314169">
    <property type="component" value="Chromosome 12"/>
</dbReference>
<gene>
    <name evidence="2" type="ORF">MPIPNATIZW_LOCUS3247</name>
</gene>
<evidence type="ECO:0000313" key="3">
    <source>
        <dbReference type="Proteomes" id="UP001314169"/>
    </source>
</evidence>
<evidence type="ECO:0000313" key="2">
    <source>
        <dbReference type="EMBL" id="CAK6434941.1"/>
    </source>
</evidence>
<name>A0ABN9Z9E0_PIPNA</name>
<feature type="region of interest" description="Disordered" evidence="1">
    <location>
        <begin position="86"/>
        <end position="111"/>
    </location>
</feature>
<accession>A0ABN9Z9E0</accession>
<reference evidence="2" key="1">
    <citation type="submission" date="2023-12" db="EMBL/GenBank/DDBJ databases">
        <authorList>
            <person name="Brown T."/>
        </authorList>
    </citation>
    <scope>NUCLEOTIDE SEQUENCE</scope>
</reference>
<dbReference type="EMBL" id="OY882869">
    <property type="protein sequence ID" value="CAK6434941.1"/>
    <property type="molecule type" value="Genomic_DNA"/>
</dbReference>